<feature type="region of interest" description="Disordered" evidence="1">
    <location>
        <begin position="487"/>
        <end position="523"/>
    </location>
</feature>
<keyword evidence="4" id="KW-1185">Reference proteome</keyword>
<feature type="region of interest" description="Disordered" evidence="1">
    <location>
        <begin position="194"/>
        <end position="217"/>
    </location>
</feature>
<feature type="compositionally biased region" description="Polar residues" evidence="1">
    <location>
        <begin position="291"/>
        <end position="305"/>
    </location>
</feature>
<dbReference type="OrthoDB" id="3003917at2759"/>
<feature type="region of interest" description="Disordered" evidence="1">
    <location>
        <begin position="291"/>
        <end position="469"/>
    </location>
</feature>
<proteinExistence type="predicted"/>
<evidence type="ECO:0000313" key="4">
    <source>
        <dbReference type="Proteomes" id="UP000308652"/>
    </source>
</evidence>
<evidence type="ECO:0000313" key="3">
    <source>
        <dbReference type="EMBL" id="TFK38249.1"/>
    </source>
</evidence>
<reference evidence="3 4" key="1">
    <citation type="journal article" date="2019" name="Nat. Ecol. Evol.">
        <title>Megaphylogeny resolves global patterns of mushroom evolution.</title>
        <authorList>
            <person name="Varga T."/>
            <person name="Krizsan K."/>
            <person name="Foldi C."/>
            <person name="Dima B."/>
            <person name="Sanchez-Garcia M."/>
            <person name="Sanchez-Ramirez S."/>
            <person name="Szollosi G.J."/>
            <person name="Szarkandi J.G."/>
            <person name="Papp V."/>
            <person name="Albert L."/>
            <person name="Andreopoulos W."/>
            <person name="Angelini C."/>
            <person name="Antonin V."/>
            <person name="Barry K.W."/>
            <person name="Bougher N.L."/>
            <person name="Buchanan P."/>
            <person name="Buyck B."/>
            <person name="Bense V."/>
            <person name="Catcheside P."/>
            <person name="Chovatia M."/>
            <person name="Cooper J."/>
            <person name="Damon W."/>
            <person name="Desjardin D."/>
            <person name="Finy P."/>
            <person name="Geml J."/>
            <person name="Haridas S."/>
            <person name="Hughes K."/>
            <person name="Justo A."/>
            <person name="Karasinski D."/>
            <person name="Kautmanova I."/>
            <person name="Kiss B."/>
            <person name="Kocsube S."/>
            <person name="Kotiranta H."/>
            <person name="LaButti K.M."/>
            <person name="Lechner B.E."/>
            <person name="Liimatainen K."/>
            <person name="Lipzen A."/>
            <person name="Lukacs Z."/>
            <person name="Mihaltcheva S."/>
            <person name="Morgado L.N."/>
            <person name="Niskanen T."/>
            <person name="Noordeloos M.E."/>
            <person name="Ohm R.A."/>
            <person name="Ortiz-Santana B."/>
            <person name="Ovrebo C."/>
            <person name="Racz N."/>
            <person name="Riley R."/>
            <person name="Savchenko A."/>
            <person name="Shiryaev A."/>
            <person name="Soop K."/>
            <person name="Spirin V."/>
            <person name="Szebenyi C."/>
            <person name="Tomsovsky M."/>
            <person name="Tulloss R.E."/>
            <person name="Uehling J."/>
            <person name="Grigoriev I.V."/>
            <person name="Vagvolgyi C."/>
            <person name="Papp T."/>
            <person name="Martin F.M."/>
            <person name="Miettinen O."/>
            <person name="Hibbett D.S."/>
            <person name="Nagy L.G."/>
        </authorList>
    </citation>
    <scope>NUCLEOTIDE SEQUENCE [LARGE SCALE GENOMIC DNA]</scope>
    <source>
        <strain evidence="3 4">CBS 166.37</strain>
    </source>
</reference>
<dbReference type="Proteomes" id="UP000308652">
    <property type="component" value="Unassembled WGS sequence"/>
</dbReference>
<dbReference type="Gene3D" id="1.20.58.2130">
    <property type="match status" value="1"/>
</dbReference>
<feature type="compositionally biased region" description="Polar residues" evidence="1">
    <location>
        <begin position="433"/>
        <end position="462"/>
    </location>
</feature>
<feature type="compositionally biased region" description="Low complexity" evidence="1">
    <location>
        <begin position="345"/>
        <end position="358"/>
    </location>
</feature>
<feature type="domain" description="DNA replication regulator Sld3 C-terminal" evidence="2">
    <location>
        <begin position="88"/>
        <end position="408"/>
    </location>
</feature>
<gene>
    <name evidence="3" type="ORF">BDQ12DRAFT_705609</name>
</gene>
<feature type="compositionally biased region" description="Polar residues" evidence="1">
    <location>
        <begin position="507"/>
        <end position="516"/>
    </location>
</feature>
<dbReference type="AlphaFoldDB" id="A0A5C3LYB6"/>
<dbReference type="EMBL" id="ML213604">
    <property type="protein sequence ID" value="TFK38249.1"/>
    <property type="molecule type" value="Genomic_DNA"/>
</dbReference>
<sequence>MDDQPLLHQQASSMGSVSDLHYTLESSKKVNWTSGQEKSLANDYPFDLTNETPDRYVARTYLQFLWLPESIMPLQSLPSSIRRVNAPSSSTNSTPHPLHALLEPLLLTTRHSSTKYHEELPRILADGGGAGEMEETMMWYALSYEKADGSDRVRDDNIEPWMDDKWRQNWLERLERREVQMQIMLYMLKLSLPGPPSQEESPKKRKKLRKEPTIPTPSVEQRLEAFMDKLSMWQLVSSVDQGSKPVVVKNGKIEDRDWMQIFCEDVVEPQFKGQQPGLCALLRSKVFPSSPFSDDNSAGTISRSPSPEPARATSKLRAASPASSSRYSSPAPSATSQTKEDARALARSRSRSLSISLAQERERATSAGPSKRRVLNREVSMSRVFKPRPKKDQAPDKGKSKDASKEKLQPKKDVGTTLVEDTPIKSARAMPRSGSQALLFTQSQTLFPAQQQMQRENSNSGSAWPLAKGLGDDDDDAWLMGTSPDVLLLSSTQGGLGDLSDGEEGSNNMEIDTTPSKPARKRK</sequence>
<feature type="compositionally biased region" description="Low complexity" evidence="1">
    <location>
        <begin position="318"/>
        <end position="336"/>
    </location>
</feature>
<dbReference type="InterPro" id="IPR013948">
    <property type="entry name" value="DNA_replication_reg_Sld3_C"/>
</dbReference>
<protein>
    <recommendedName>
        <fullName evidence="2">DNA replication regulator Sld3 C-terminal domain-containing protein</fullName>
    </recommendedName>
</protein>
<evidence type="ECO:0000256" key="1">
    <source>
        <dbReference type="SAM" id="MobiDB-lite"/>
    </source>
</evidence>
<evidence type="ECO:0000259" key="2">
    <source>
        <dbReference type="Pfam" id="PF08639"/>
    </source>
</evidence>
<dbReference type="STRING" id="68775.A0A5C3LYB6"/>
<organism evidence="3 4">
    <name type="scientific">Crucibulum laeve</name>
    <dbReference type="NCBI Taxonomy" id="68775"/>
    <lineage>
        <taxon>Eukaryota</taxon>
        <taxon>Fungi</taxon>
        <taxon>Dikarya</taxon>
        <taxon>Basidiomycota</taxon>
        <taxon>Agaricomycotina</taxon>
        <taxon>Agaricomycetes</taxon>
        <taxon>Agaricomycetidae</taxon>
        <taxon>Agaricales</taxon>
        <taxon>Agaricineae</taxon>
        <taxon>Nidulariaceae</taxon>
        <taxon>Crucibulum</taxon>
    </lineage>
</organism>
<name>A0A5C3LYB6_9AGAR</name>
<dbReference type="Pfam" id="PF08639">
    <property type="entry name" value="Sld3_STD"/>
    <property type="match status" value="1"/>
</dbReference>
<feature type="compositionally biased region" description="Basic and acidic residues" evidence="1">
    <location>
        <begin position="390"/>
        <end position="414"/>
    </location>
</feature>
<accession>A0A5C3LYB6</accession>